<feature type="signal peptide" evidence="1">
    <location>
        <begin position="1"/>
        <end position="29"/>
    </location>
</feature>
<keyword evidence="1" id="KW-0732">Signal</keyword>
<dbReference type="AlphaFoldDB" id="A0A212ARE5"/>
<sequence>MTFPPLSRLTRFLAAAVFALAAGLSPVTAGTVDLALPGGSLRLPEGNNGSAVTRPGLSAWKGALAQPRAGLTLAAGSVPQASFAIVRLPVEKRFQGGPGAGIFGTSGKGAGAWRMSYGYPGTAAVFNPGRFSFIQRGDAGDIAEPLSAPWTEDEALVVAWTAGNGQWQIDWYSLADGSRHAGQPVAANTGESRAGGLFNIGSTGSFADYTANGDNGSGRDLRLPWPGQIETIGYVAGTAASPADWAAIARGAAVRDVIPVADLRFLRAFDGTEASFAPPAWATADRTAPARPVGSRTKGVPPATLLPGTTFRRQSATAYALLRMPSSGMVFGLMKGETSRSVPFHGLSSGPVELRVFEAETGRIVQDWTRMSHYAEGAWSGALTLPESTDGWLFADVRLASDPAVVGHWRNEFGVGWKFQLVGQSNVNTAMMAGHAGVAIIEPMGASYVENVIRGQRETEGAAARYMTMSRIGMAANSDGQIMFVNQIRKYRPKTPIMIYHDAVNGTPMRGFMRGEYKKAPRGDRHYTDMTDKYAAYGDDISVQVFQWGLSDSINVKSIRDLMQAWLYGTGREAIPNLYAPMRALPHTRFALVAMDRGGAVAELRLPNSESRLDYVERQMASDPRLAVSPPVSDYRVDTDQLAAHAAPGMLEGGARWAGRAAIGAARALGWDHSQNPYYAHARLSADRRTILVDAVAVNGGKIYSPAPDALRGWLVKEPRDENWIASGTNRFTARLQGNVVELTRSEGVWPNNTEVYRRAPSENRAKGDGAAEDALHAGAIYETYDLDAMNGLVDGHAGGTGLPVLGEMVQGRWRLAFKATLRW</sequence>
<gene>
    <name evidence="2" type="ORF">CDV52_09385</name>
</gene>
<protein>
    <submittedName>
        <fullName evidence="2">Uncharacterized protein</fullName>
    </submittedName>
</protein>
<organism evidence="2 3">
    <name type="scientific">Haematobacter missouriensis</name>
    <dbReference type="NCBI Taxonomy" id="366616"/>
    <lineage>
        <taxon>Bacteria</taxon>
        <taxon>Pseudomonadati</taxon>
        <taxon>Pseudomonadota</taxon>
        <taxon>Alphaproteobacteria</taxon>
        <taxon>Rhodobacterales</taxon>
        <taxon>Paracoccaceae</taxon>
        <taxon>Haematobacter</taxon>
    </lineage>
</organism>
<evidence type="ECO:0000256" key="1">
    <source>
        <dbReference type="SAM" id="SignalP"/>
    </source>
</evidence>
<dbReference type="RefSeq" id="WP_088233633.1">
    <property type="nucleotide sequence ID" value="NZ_NIPX01000010.1"/>
</dbReference>
<accession>A0A212ARE5</accession>
<dbReference type="Proteomes" id="UP000196640">
    <property type="component" value="Unassembled WGS sequence"/>
</dbReference>
<dbReference type="EMBL" id="NIPX01000010">
    <property type="protein sequence ID" value="OWJ84087.1"/>
    <property type="molecule type" value="Genomic_DNA"/>
</dbReference>
<feature type="chain" id="PRO_5012148757" evidence="1">
    <location>
        <begin position="30"/>
        <end position="824"/>
    </location>
</feature>
<dbReference type="OrthoDB" id="7813740at2"/>
<proteinExistence type="predicted"/>
<name>A0A212ARE5_9RHOB</name>
<evidence type="ECO:0000313" key="2">
    <source>
        <dbReference type="EMBL" id="OWJ84087.1"/>
    </source>
</evidence>
<comment type="caution">
    <text evidence="2">The sequence shown here is derived from an EMBL/GenBank/DDBJ whole genome shotgun (WGS) entry which is preliminary data.</text>
</comment>
<reference evidence="2 3" key="1">
    <citation type="submission" date="2016-11" db="EMBL/GenBank/DDBJ databases">
        <title>Comparison of Traditional DNA-DNA Hybridization with In Silico Genomic Analysis.</title>
        <authorList>
            <person name="Nicholson A.C."/>
            <person name="Sammons S."/>
            <person name="Humrighouse B.W."/>
            <person name="Graziano J."/>
            <person name="Lasker B."/>
            <person name="Whitney A.M."/>
            <person name="Mcquiston J.R."/>
        </authorList>
    </citation>
    <scope>NUCLEOTIDE SEQUENCE [LARGE SCALE GENOMIC DNA]</scope>
    <source>
        <strain evidence="2 3">H2381</strain>
    </source>
</reference>
<evidence type="ECO:0000313" key="3">
    <source>
        <dbReference type="Proteomes" id="UP000196640"/>
    </source>
</evidence>